<keyword evidence="3" id="KW-1185">Reference proteome</keyword>
<dbReference type="InterPro" id="IPR045518">
    <property type="entry name" value="2EXR"/>
</dbReference>
<dbReference type="Pfam" id="PF20150">
    <property type="entry name" value="2EXR"/>
    <property type="match status" value="1"/>
</dbReference>
<name>A0ABR0EJS5_ZASCE</name>
<dbReference type="EMBL" id="JAXOVC010000005">
    <property type="protein sequence ID" value="KAK4501802.1"/>
    <property type="molecule type" value="Genomic_DNA"/>
</dbReference>
<reference evidence="2 3" key="1">
    <citation type="journal article" date="2023" name="G3 (Bethesda)">
        <title>A chromosome-level genome assembly of Zasmidium syzygii isolated from banana leaves.</title>
        <authorList>
            <person name="van Westerhoven A.C."/>
            <person name="Mehrabi R."/>
            <person name="Talebi R."/>
            <person name="Steentjes M.B.F."/>
            <person name="Corcolon B."/>
            <person name="Chong P.A."/>
            <person name="Kema G.H.J."/>
            <person name="Seidl M.F."/>
        </authorList>
    </citation>
    <scope>NUCLEOTIDE SEQUENCE [LARGE SCALE GENOMIC DNA]</scope>
    <source>
        <strain evidence="2 3">P124</strain>
    </source>
</reference>
<feature type="domain" description="2EXR" evidence="1">
    <location>
        <begin position="5"/>
        <end position="89"/>
    </location>
</feature>
<evidence type="ECO:0000259" key="1">
    <source>
        <dbReference type="Pfam" id="PF20150"/>
    </source>
</evidence>
<accession>A0ABR0EJS5</accession>
<protein>
    <recommendedName>
        <fullName evidence="1">2EXR domain-containing protein</fullName>
    </recommendedName>
</protein>
<comment type="caution">
    <text evidence="2">The sequence shown here is derived from an EMBL/GenBank/DDBJ whole genome shotgun (WGS) entry which is preliminary data.</text>
</comment>
<organism evidence="2 3">
    <name type="scientific">Zasmidium cellare</name>
    <name type="common">Wine cellar mold</name>
    <name type="synonym">Racodium cellare</name>
    <dbReference type="NCBI Taxonomy" id="395010"/>
    <lineage>
        <taxon>Eukaryota</taxon>
        <taxon>Fungi</taxon>
        <taxon>Dikarya</taxon>
        <taxon>Ascomycota</taxon>
        <taxon>Pezizomycotina</taxon>
        <taxon>Dothideomycetes</taxon>
        <taxon>Dothideomycetidae</taxon>
        <taxon>Mycosphaerellales</taxon>
        <taxon>Mycosphaerellaceae</taxon>
        <taxon>Zasmidium</taxon>
    </lineage>
</organism>
<evidence type="ECO:0000313" key="2">
    <source>
        <dbReference type="EMBL" id="KAK4501802.1"/>
    </source>
</evidence>
<gene>
    <name evidence="2" type="ORF">PRZ48_007611</name>
</gene>
<dbReference type="InterPro" id="IPR038883">
    <property type="entry name" value="AN11006-like"/>
</dbReference>
<dbReference type="PANTHER" id="PTHR42085:SF1">
    <property type="entry name" value="F-BOX DOMAIN-CONTAINING PROTEIN"/>
    <property type="match status" value="1"/>
</dbReference>
<evidence type="ECO:0000313" key="3">
    <source>
        <dbReference type="Proteomes" id="UP001305779"/>
    </source>
</evidence>
<dbReference type="Proteomes" id="UP001305779">
    <property type="component" value="Unassembled WGS sequence"/>
</dbReference>
<sequence length="202" mass="23304">MDNSPFNKLSAEIRNQIWELALASDQPILRIGHPFPMQPLQLPPLTRTSKQIRAETRLLYYTANAVSGTILTNDPANTNPDQAFRQSVDMIISWARTTTPPWYHKAIGTLELYIPLYYMTWDHESWDARTGYLCKLRDELLAHGYEKGRVLINVKIRLYPDTGLPTGLPRLYRKPLKENRKPLEKEIKKFFAGVGFECVVTD</sequence>
<dbReference type="PANTHER" id="PTHR42085">
    <property type="entry name" value="F-BOX DOMAIN-CONTAINING PROTEIN"/>
    <property type="match status" value="1"/>
</dbReference>
<proteinExistence type="predicted"/>